<reference evidence="1" key="1">
    <citation type="journal article" date="2015" name="Nature">
        <title>Complex archaea that bridge the gap between prokaryotes and eukaryotes.</title>
        <authorList>
            <person name="Spang A."/>
            <person name="Saw J.H."/>
            <person name="Jorgensen S.L."/>
            <person name="Zaremba-Niedzwiedzka K."/>
            <person name="Martijn J."/>
            <person name="Lind A.E."/>
            <person name="van Eijk R."/>
            <person name="Schleper C."/>
            <person name="Guy L."/>
            <person name="Ettema T.J."/>
        </authorList>
    </citation>
    <scope>NUCLEOTIDE SEQUENCE</scope>
</reference>
<sequence length="61" mass="7390">MEVSDFGKKYLLLYLRINKIIEGYVNAYFGPKRLQETINHEELTSPKTSMIYLFMYLFMRM</sequence>
<protein>
    <submittedName>
        <fullName evidence="1">Uncharacterized protein</fullName>
    </submittedName>
</protein>
<accession>A0A0F9MYR1</accession>
<dbReference type="AlphaFoldDB" id="A0A0F9MYR1"/>
<proteinExistence type="predicted"/>
<gene>
    <name evidence="1" type="ORF">LCGC14_1032580</name>
</gene>
<comment type="caution">
    <text evidence="1">The sequence shown here is derived from an EMBL/GenBank/DDBJ whole genome shotgun (WGS) entry which is preliminary data.</text>
</comment>
<evidence type="ECO:0000313" key="1">
    <source>
        <dbReference type="EMBL" id="KKN10829.1"/>
    </source>
</evidence>
<organism evidence="1">
    <name type="scientific">marine sediment metagenome</name>
    <dbReference type="NCBI Taxonomy" id="412755"/>
    <lineage>
        <taxon>unclassified sequences</taxon>
        <taxon>metagenomes</taxon>
        <taxon>ecological metagenomes</taxon>
    </lineage>
</organism>
<dbReference type="EMBL" id="LAZR01004199">
    <property type="protein sequence ID" value="KKN10829.1"/>
    <property type="molecule type" value="Genomic_DNA"/>
</dbReference>
<name>A0A0F9MYR1_9ZZZZ</name>